<evidence type="ECO:0000313" key="4">
    <source>
        <dbReference type="Proteomes" id="UP000886998"/>
    </source>
</evidence>
<dbReference type="InterPro" id="IPR001611">
    <property type="entry name" value="Leu-rich_rpt"/>
</dbReference>
<dbReference type="InterPro" id="IPR003591">
    <property type="entry name" value="Leu-rich_rpt_typical-subtyp"/>
</dbReference>
<sequence length="133" mass="14962">MVLPAGVFDSFTSLESLKLDKNFFTFIPNAVLFAPLPNLKVLSFDENACLRIREDMTSSETFHKIQHLNISHSNITVIASHDFLMFPDLLTLILRDNLIAKVSPGAFKPLTHLVELDFGYNELDILPKNDSSV</sequence>
<dbReference type="SMART" id="SM00369">
    <property type="entry name" value="LRR_TYP"/>
    <property type="match status" value="4"/>
</dbReference>
<reference evidence="3" key="1">
    <citation type="submission" date="2020-08" db="EMBL/GenBank/DDBJ databases">
        <title>Multicomponent nature underlies the extraordinary mechanical properties of spider dragline silk.</title>
        <authorList>
            <person name="Kono N."/>
            <person name="Nakamura H."/>
            <person name="Mori M."/>
            <person name="Yoshida Y."/>
            <person name="Ohtoshi R."/>
            <person name="Malay A.D."/>
            <person name="Moran D.A.P."/>
            <person name="Tomita M."/>
            <person name="Numata K."/>
            <person name="Arakawa K."/>
        </authorList>
    </citation>
    <scope>NUCLEOTIDE SEQUENCE</scope>
</reference>
<dbReference type="PANTHER" id="PTHR45712">
    <property type="entry name" value="AGAP008170-PA"/>
    <property type="match status" value="1"/>
</dbReference>
<dbReference type="InterPro" id="IPR050333">
    <property type="entry name" value="SLRP"/>
</dbReference>
<keyword evidence="2" id="KW-0677">Repeat</keyword>
<dbReference type="Gene3D" id="3.80.10.10">
    <property type="entry name" value="Ribonuclease Inhibitor"/>
    <property type="match status" value="2"/>
</dbReference>
<dbReference type="EMBL" id="BMAV01011916">
    <property type="protein sequence ID" value="GFY58108.1"/>
    <property type="molecule type" value="Genomic_DNA"/>
</dbReference>
<evidence type="ECO:0000256" key="2">
    <source>
        <dbReference type="ARBA" id="ARBA00022737"/>
    </source>
</evidence>
<dbReference type="Proteomes" id="UP000886998">
    <property type="component" value="Unassembled WGS sequence"/>
</dbReference>
<name>A0A8X6XS17_9ARAC</name>
<keyword evidence="4" id="KW-1185">Reference proteome</keyword>
<proteinExistence type="predicted"/>
<keyword evidence="1" id="KW-0433">Leucine-rich repeat</keyword>
<evidence type="ECO:0000256" key="1">
    <source>
        <dbReference type="ARBA" id="ARBA00022614"/>
    </source>
</evidence>
<organism evidence="3 4">
    <name type="scientific">Trichonephila inaurata madagascariensis</name>
    <dbReference type="NCBI Taxonomy" id="2747483"/>
    <lineage>
        <taxon>Eukaryota</taxon>
        <taxon>Metazoa</taxon>
        <taxon>Ecdysozoa</taxon>
        <taxon>Arthropoda</taxon>
        <taxon>Chelicerata</taxon>
        <taxon>Arachnida</taxon>
        <taxon>Araneae</taxon>
        <taxon>Araneomorphae</taxon>
        <taxon>Entelegynae</taxon>
        <taxon>Araneoidea</taxon>
        <taxon>Nephilidae</taxon>
        <taxon>Trichonephila</taxon>
        <taxon>Trichonephila inaurata</taxon>
    </lineage>
</organism>
<dbReference type="OrthoDB" id="10027416at2759"/>
<dbReference type="PANTHER" id="PTHR45712:SF22">
    <property type="entry name" value="INSULIN-LIKE GROWTH FACTOR-BINDING PROTEIN COMPLEX ACID LABILE SUBUNIT"/>
    <property type="match status" value="1"/>
</dbReference>
<dbReference type="SUPFAM" id="SSF52058">
    <property type="entry name" value="L domain-like"/>
    <property type="match status" value="1"/>
</dbReference>
<dbReference type="Pfam" id="PF13855">
    <property type="entry name" value="LRR_8"/>
    <property type="match status" value="1"/>
</dbReference>
<dbReference type="AlphaFoldDB" id="A0A8X6XS17"/>
<gene>
    <name evidence="3" type="ORF">TNIN_307961</name>
</gene>
<protein>
    <submittedName>
        <fullName evidence="3">Uncharacterized protein</fullName>
    </submittedName>
</protein>
<dbReference type="InterPro" id="IPR032675">
    <property type="entry name" value="LRR_dom_sf"/>
</dbReference>
<comment type="caution">
    <text evidence="3">The sequence shown here is derived from an EMBL/GenBank/DDBJ whole genome shotgun (WGS) entry which is preliminary data.</text>
</comment>
<evidence type="ECO:0000313" key="3">
    <source>
        <dbReference type="EMBL" id="GFY58108.1"/>
    </source>
</evidence>
<accession>A0A8X6XS17</accession>